<keyword evidence="8" id="KW-0223">Dioxygenase</keyword>
<dbReference type="GO" id="GO:0046872">
    <property type="term" value="F:metal ion binding"/>
    <property type="evidence" value="ECO:0007669"/>
    <property type="project" value="UniProtKB-KW"/>
</dbReference>
<dbReference type="RefSeq" id="WP_014680211.1">
    <property type="nucleotide sequence ID" value="NC_017770.1"/>
</dbReference>
<evidence type="ECO:0000256" key="2">
    <source>
        <dbReference type="ARBA" id="ARBA00022723"/>
    </source>
</evidence>
<evidence type="ECO:0000256" key="1">
    <source>
        <dbReference type="ARBA" id="ARBA00022714"/>
    </source>
</evidence>
<dbReference type="AlphaFoldDB" id="H8KQW3"/>
<keyword evidence="2" id="KW-0479">Metal-binding</keyword>
<evidence type="ECO:0000256" key="4">
    <source>
        <dbReference type="ARBA" id="ARBA00023014"/>
    </source>
</evidence>
<organism evidence="8 9">
    <name type="scientific">Solitalea canadensis (strain ATCC 29591 / DSM 3403 / JCM 21819 / LMG 8368 / NBRC 15130 / NCIMB 12057 / USAM 9D)</name>
    <name type="common">Flexibacter canadensis</name>
    <dbReference type="NCBI Taxonomy" id="929556"/>
    <lineage>
        <taxon>Bacteria</taxon>
        <taxon>Pseudomonadati</taxon>
        <taxon>Bacteroidota</taxon>
        <taxon>Sphingobacteriia</taxon>
        <taxon>Sphingobacteriales</taxon>
        <taxon>Sphingobacteriaceae</taxon>
        <taxon>Solitalea</taxon>
    </lineage>
</organism>
<evidence type="ECO:0000256" key="5">
    <source>
        <dbReference type="ARBA" id="ARBA00034078"/>
    </source>
</evidence>
<evidence type="ECO:0000256" key="6">
    <source>
        <dbReference type="ARBA" id="ARBA00038001"/>
    </source>
</evidence>
<dbReference type="PANTHER" id="PTHR21496">
    <property type="entry name" value="FERREDOXIN-RELATED"/>
    <property type="match status" value="1"/>
</dbReference>
<dbReference type="PANTHER" id="PTHR21496:SF0">
    <property type="entry name" value="RIESKE DOMAIN-CONTAINING PROTEIN"/>
    <property type="match status" value="1"/>
</dbReference>
<keyword evidence="4" id="KW-0411">Iron-sulfur</keyword>
<dbReference type="GO" id="GO:0051213">
    <property type="term" value="F:dioxygenase activity"/>
    <property type="evidence" value="ECO:0007669"/>
    <property type="project" value="UniProtKB-KW"/>
</dbReference>
<sequence length="118" mass="13481">MAVKWYKLEGINWIEQDNRNYSLAFQKIGSAKICLLKRGDAIDAFQNKCPHAGGSLSEGWVENDSIVCPVHRHKFDIKNGRETTEQGNCIRIYPVKIIDADLFIGLPVSYLNPINWFK</sequence>
<dbReference type="OrthoDB" id="593800at2"/>
<dbReference type="STRING" id="929556.Solca_1924"/>
<feature type="domain" description="Rieske" evidence="7">
    <location>
        <begin position="10"/>
        <end position="104"/>
    </location>
</feature>
<evidence type="ECO:0000313" key="8">
    <source>
        <dbReference type="EMBL" id="AFD06984.1"/>
    </source>
</evidence>
<protein>
    <submittedName>
        <fullName evidence="8">Ferredoxin subunit of nitrite reductase and ring-hydroxylating dioxygenase</fullName>
    </submittedName>
</protein>
<reference evidence="8" key="1">
    <citation type="submission" date="2012-02" db="EMBL/GenBank/DDBJ databases">
        <title>The complete genome of Solitalea canadensis DSM 3403.</title>
        <authorList>
            <consortium name="US DOE Joint Genome Institute (JGI-PGF)"/>
            <person name="Lucas S."/>
            <person name="Copeland A."/>
            <person name="Lapidus A."/>
            <person name="Glavina del Rio T."/>
            <person name="Dalin E."/>
            <person name="Tice H."/>
            <person name="Bruce D."/>
            <person name="Goodwin L."/>
            <person name="Pitluck S."/>
            <person name="Peters L."/>
            <person name="Ovchinnikova G."/>
            <person name="Lu M."/>
            <person name="Kyrpides N."/>
            <person name="Mavromatis K."/>
            <person name="Ivanova N."/>
            <person name="Brettin T."/>
            <person name="Detter J.C."/>
            <person name="Han C."/>
            <person name="Larimer F."/>
            <person name="Land M."/>
            <person name="Hauser L."/>
            <person name="Markowitz V."/>
            <person name="Cheng J.-F."/>
            <person name="Hugenholtz P."/>
            <person name="Woyke T."/>
            <person name="Wu D."/>
            <person name="Spring S."/>
            <person name="Schroeder M."/>
            <person name="Kopitz M."/>
            <person name="Brambilla E."/>
            <person name="Klenk H.-P."/>
            <person name="Eisen J.A."/>
        </authorList>
    </citation>
    <scope>NUCLEOTIDE SEQUENCE</scope>
    <source>
        <strain evidence="8">DSM 3403</strain>
    </source>
</reference>
<comment type="cofactor">
    <cofactor evidence="5">
        <name>[2Fe-2S] cluster</name>
        <dbReference type="ChEBI" id="CHEBI:190135"/>
    </cofactor>
</comment>
<dbReference type="InterPro" id="IPR017941">
    <property type="entry name" value="Rieske_2Fe-2S"/>
</dbReference>
<dbReference type="EMBL" id="CP003349">
    <property type="protein sequence ID" value="AFD06984.1"/>
    <property type="molecule type" value="Genomic_DNA"/>
</dbReference>
<comment type="similarity">
    <text evidence="6">Belongs to the bacterial ring-hydroxylating dioxygenase ferredoxin component family.</text>
</comment>
<dbReference type="Pfam" id="PF00355">
    <property type="entry name" value="Rieske"/>
    <property type="match status" value="1"/>
</dbReference>
<name>H8KQW3_SOLCM</name>
<dbReference type="Gene3D" id="2.102.10.10">
    <property type="entry name" value="Rieske [2Fe-2S] iron-sulphur domain"/>
    <property type="match status" value="1"/>
</dbReference>
<dbReference type="SUPFAM" id="SSF50022">
    <property type="entry name" value="ISP domain"/>
    <property type="match status" value="1"/>
</dbReference>
<keyword evidence="3" id="KW-0408">Iron</keyword>
<gene>
    <name evidence="8" type="ordered locus">Solca_1924</name>
</gene>
<evidence type="ECO:0000313" key="9">
    <source>
        <dbReference type="Proteomes" id="UP000007590"/>
    </source>
</evidence>
<dbReference type="eggNOG" id="COG2146">
    <property type="taxonomic scope" value="Bacteria"/>
</dbReference>
<dbReference type="PROSITE" id="PS51296">
    <property type="entry name" value="RIESKE"/>
    <property type="match status" value="1"/>
</dbReference>
<dbReference type="Proteomes" id="UP000007590">
    <property type="component" value="Chromosome"/>
</dbReference>
<dbReference type="InterPro" id="IPR036922">
    <property type="entry name" value="Rieske_2Fe-2S_sf"/>
</dbReference>
<accession>H8KQW3</accession>
<dbReference type="HOGENOM" id="CLU_055690_5_1_10"/>
<keyword evidence="1" id="KW-0001">2Fe-2S</keyword>
<dbReference type="KEGG" id="scn:Solca_1924"/>
<keyword evidence="9" id="KW-1185">Reference proteome</keyword>
<proteinExistence type="inferred from homology"/>
<keyword evidence="8" id="KW-0560">Oxidoreductase</keyword>
<evidence type="ECO:0000259" key="7">
    <source>
        <dbReference type="PROSITE" id="PS51296"/>
    </source>
</evidence>
<dbReference type="GO" id="GO:0051537">
    <property type="term" value="F:2 iron, 2 sulfur cluster binding"/>
    <property type="evidence" value="ECO:0007669"/>
    <property type="project" value="UniProtKB-KW"/>
</dbReference>
<evidence type="ECO:0000256" key="3">
    <source>
        <dbReference type="ARBA" id="ARBA00023004"/>
    </source>
</evidence>